<sequence>MIRQRIGGPPEEEASDGLDFAPHRSSNQLQLVCFKQDRVTGLPAIITTFVSAGNSISAGDVGIELDSTVAAHLQALLSGSDNSNCDVGADFFPSSSLRTHSLDMASVICGAENVLADGIGRDGYPDWLLMNQGGFP</sequence>
<proteinExistence type="predicted"/>
<comment type="caution">
    <text evidence="1">The sequence shown here is derived from an EMBL/GenBank/DDBJ whole genome shotgun (WGS) entry which is preliminary data.</text>
</comment>
<dbReference type="AlphaFoldDB" id="A0A8H6R5Y9"/>
<dbReference type="Proteomes" id="UP000641853">
    <property type="component" value="Unassembled WGS sequence"/>
</dbReference>
<reference evidence="1" key="1">
    <citation type="submission" date="2020-06" db="EMBL/GenBank/DDBJ databases">
        <title>Draft genome sequences of strains closely related to Aspergillus parafelis and Aspergillus hiratsukae.</title>
        <authorList>
            <person name="Dos Santos R.A.C."/>
            <person name="Rivero-Menendez O."/>
            <person name="Steenwyk J.L."/>
            <person name="Mead M.E."/>
            <person name="Goldman G.H."/>
            <person name="Alastruey-Izquierdo A."/>
            <person name="Rokas A."/>
        </authorList>
    </citation>
    <scope>NUCLEOTIDE SEQUENCE</scope>
    <source>
        <strain evidence="1">CNM-CM7691</strain>
    </source>
</reference>
<organism evidence="1 2">
    <name type="scientific">Aspergillus felis</name>
    <dbReference type="NCBI Taxonomy" id="1287682"/>
    <lineage>
        <taxon>Eukaryota</taxon>
        <taxon>Fungi</taxon>
        <taxon>Dikarya</taxon>
        <taxon>Ascomycota</taxon>
        <taxon>Pezizomycotina</taxon>
        <taxon>Eurotiomycetes</taxon>
        <taxon>Eurotiomycetidae</taxon>
        <taxon>Eurotiales</taxon>
        <taxon>Aspergillaceae</taxon>
        <taxon>Aspergillus</taxon>
        <taxon>Aspergillus subgen. Fumigati</taxon>
    </lineage>
</organism>
<accession>A0A8H6R5Y9</accession>
<keyword evidence="2" id="KW-1185">Reference proteome</keyword>
<protein>
    <submittedName>
        <fullName evidence="1">Uncharacterized protein</fullName>
    </submittedName>
</protein>
<name>A0A8H6R5Y9_9EURO</name>
<dbReference type="EMBL" id="JACBAG010001631">
    <property type="protein sequence ID" value="KAF7184442.1"/>
    <property type="molecule type" value="Genomic_DNA"/>
</dbReference>
<gene>
    <name evidence="1" type="ORF">CNMCM7691_005262</name>
</gene>
<evidence type="ECO:0000313" key="2">
    <source>
        <dbReference type="Proteomes" id="UP000641853"/>
    </source>
</evidence>
<evidence type="ECO:0000313" key="1">
    <source>
        <dbReference type="EMBL" id="KAF7184442.1"/>
    </source>
</evidence>